<organism evidence="4">
    <name type="scientific">Trepomonas sp. PC1</name>
    <dbReference type="NCBI Taxonomy" id="1076344"/>
    <lineage>
        <taxon>Eukaryota</taxon>
        <taxon>Metamonada</taxon>
        <taxon>Diplomonadida</taxon>
        <taxon>Hexamitidae</taxon>
        <taxon>Hexamitinae</taxon>
        <taxon>Trepomonas</taxon>
    </lineage>
</organism>
<dbReference type="InterPro" id="IPR029055">
    <property type="entry name" value="Ntn_hydrolases_N"/>
</dbReference>
<dbReference type="SUPFAM" id="SSF56235">
    <property type="entry name" value="N-terminal nucleophile aminohydrolases (Ntn hydrolases)"/>
    <property type="match status" value="1"/>
</dbReference>
<dbReference type="EMBL" id="GDID01004033">
    <property type="protein sequence ID" value="JAP92573.1"/>
    <property type="molecule type" value="Transcribed_RNA"/>
</dbReference>
<feature type="non-terminal residue" evidence="4">
    <location>
        <position position="1"/>
    </location>
</feature>
<evidence type="ECO:0000313" key="4">
    <source>
        <dbReference type="EMBL" id="JAP92573.1"/>
    </source>
</evidence>
<evidence type="ECO:0000256" key="2">
    <source>
        <dbReference type="ARBA" id="ARBA00022942"/>
    </source>
</evidence>
<gene>
    <name evidence="4" type="ORF">TPC1_15441</name>
</gene>
<keyword evidence="3" id="KW-0539">Nucleus</keyword>
<dbReference type="GO" id="GO:0005839">
    <property type="term" value="C:proteasome core complex"/>
    <property type="evidence" value="ECO:0007669"/>
    <property type="project" value="InterPro"/>
</dbReference>
<comment type="function">
    <text evidence="3">Component of the proteasome, a multicatalytic proteinase complex which is characterized by its ability to cleave peptides with Arg, Phe, Tyr, Leu, and Glu adjacent to the leaving group at neutral or slightly basic pH. The proteasome has an ATP-dependent proteolytic activity.</text>
</comment>
<dbReference type="GO" id="GO:0005737">
    <property type="term" value="C:cytoplasm"/>
    <property type="evidence" value="ECO:0007669"/>
    <property type="project" value="UniProtKB-SubCell"/>
</dbReference>
<evidence type="ECO:0000256" key="3">
    <source>
        <dbReference type="RuleBase" id="RU004203"/>
    </source>
</evidence>
<comment type="similarity">
    <text evidence="3">Belongs to the peptidase T1B family.</text>
</comment>
<dbReference type="InterPro" id="IPR001353">
    <property type="entry name" value="Proteasome_sua/b"/>
</dbReference>
<dbReference type="GO" id="GO:0005634">
    <property type="term" value="C:nucleus"/>
    <property type="evidence" value="ECO:0007669"/>
    <property type="project" value="UniProtKB-SubCell"/>
</dbReference>
<dbReference type="InterPro" id="IPR023333">
    <property type="entry name" value="Proteasome_suB-type"/>
</dbReference>
<dbReference type="PROSITE" id="PS00854">
    <property type="entry name" value="PROTEASOME_BETA_1"/>
    <property type="match status" value="1"/>
</dbReference>
<keyword evidence="2 3" id="KW-0647">Proteasome</keyword>
<sequence>DHNGFNPYVDNAGTCIAIAGKDFVLIGSDTRISDGGYQILSRNTSKIHFVNDACAIAVPGMKADGDYFFKKLQINAQNYEFQTGNKITVSQLARVASVTLYQNRFMPFYVFTIVGGVTDENEGKVYAYDAVGSSGQYQYTSTGSGESLAIGILDNELMPLITDGTYNDVVTVEYAKKLAIAAIEAVTEREIKTGDDFVYHIIRKDGVEQFKHGLRRD</sequence>
<keyword evidence="1 3" id="KW-0963">Cytoplasm</keyword>
<dbReference type="PROSITE" id="PS51476">
    <property type="entry name" value="PROTEASOME_BETA_2"/>
    <property type="match status" value="1"/>
</dbReference>
<name>A0A146K6Y1_9EUKA</name>
<dbReference type="AlphaFoldDB" id="A0A146K6Y1"/>
<dbReference type="GO" id="GO:0051603">
    <property type="term" value="P:proteolysis involved in protein catabolic process"/>
    <property type="evidence" value="ECO:0007669"/>
    <property type="project" value="InterPro"/>
</dbReference>
<dbReference type="PANTHER" id="PTHR32194">
    <property type="entry name" value="METALLOPROTEASE TLDD"/>
    <property type="match status" value="1"/>
</dbReference>
<protein>
    <recommendedName>
        <fullName evidence="3">Proteasome subunit beta</fullName>
    </recommendedName>
</protein>
<dbReference type="PANTHER" id="PTHR32194:SF2">
    <property type="entry name" value="PROTEASOME SUBUNIT BETA TYPE-1"/>
    <property type="match status" value="1"/>
</dbReference>
<dbReference type="InterPro" id="IPR016050">
    <property type="entry name" value="Proteasome_bsu_CS"/>
</dbReference>
<evidence type="ECO:0000256" key="1">
    <source>
        <dbReference type="ARBA" id="ARBA00022490"/>
    </source>
</evidence>
<comment type="subcellular location">
    <subcellularLocation>
        <location evidence="3">Cytoplasm</location>
    </subcellularLocation>
    <subcellularLocation>
        <location evidence="3">Nucleus</location>
    </subcellularLocation>
</comment>
<comment type="subunit">
    <text evidence="3">Component of the proteasome complex.</text>
</comment>
<accession>A0A146K6Y1</accession>
<dbReference type="Gene3D" id="3.60.20.10">
    <property type="entry name" value="Glutamine Phosphoribosylpyrophosphate, subunit 1, domain 1"/>
    <property type="match status" value="1"/>
</dbReference>
<proteinExistence type="inferred from homology"/>
<dbReference type="Pfam" id="PF00227">
    <property type="entry name" value="Proteasome"/>
    <property type="match status" value="1"/>
</dbReference>
<reference evidence="4" key="1">
    <citation type="submission" date="2015-07" db="EMBL/GenBank/DDBJ databases">
        <title>Adaptation to a free-living lifestyle via gene acquisitions in the diplomonad Trepomonas sp. PC1.</title>
        <authorList>
            <person name="Xu F."/>
            <person name="Jerlstrom-Hultqvist J."/>
            <person name="Kolisko M."/>
            <person name="Simpson A.G.B."/>
            <person name="Roger A.J."/>
            <person name="Svard S.G."/>
            <person name="Andersson J.O."/>
        </authorList>
    </citation>
    <scope>NUCLEOTIDE SEQUENCE</scope>
    <source>
        <strain evidence="4">PC1</strain>
    </source>
</reference>